<keyword evidence="1" id="KW-1133">Transmembrane helix</keyword>
<protein>
    <submittedName>
        <fullName evidence="2">Uncharacterized protein</fullName>
    </submittedName>
</protein>
<evidence type="ECO:0000313" key="2">
    <source>
        <dbReference type="EMBL" id="SMO98228.1"/>
    </source>
</evidence>
<reference evidence="2 3" key="1">
    <citation type="submission" date="2017-05" db="EMBL/GenBank/DDBJ databases">
        <authorList>
            <person name="Varghese N."/>
            <person name="Submissions S."/>
        </authorList>
    </citation>
    <scope>NUCLEOTIDE SEQUENCE [LARGE SCALE GENOMIC DNA]</scope>
    <source>
        <strain evidence="2 3">DSM 19036</strain>
    </source>
</reference>
<organism evidence="2 3">
    <name type="scientific">Pedobacter westerhofensis</name>
    <dbReference type="NCBI Taxonomy" id="425512"/>
    <lineage>
        <taxon>Bacteria</taxon>
        <taxon>Pseudomonadati</taxon>
        <taxon>Bacteroidota</taxon>
        <taxon>Sphingobacteriia</taxon>
        <taxon>Sphingobacteriales</taxon>
        <taxon>Sphingobacteriaceae</taxon>
        <taxon>Pedobacter</taxon>
    </lineage>
</organism>
<dbReference type="RefSeq" id="WP_142530951.1">
    <property type="nucleotide sequence ID" value="NZ_CBCSJO010000015.1"/>
</dbReference>
<feature type="transmembrane region" description="Helical" evidence="1">
    <location>
        <begin position="6"/>
        <end position="25"/>
    </location>
</feature>
<keyword evidence="1" id="KW-0472">Membrane</keyword>
<dbReference type="AlphaFoldDB" id="A0A521FPV7"/>
<evidence type="ECO:0000313" key="3">
    <source>
        <dbReference type="Proteomes" id="UP000320300"/>
    </source>
</evidence>
<gene>
    <name evidence="2" type="ORF">SAMN06265348_1169</name>
</gene>
<sequence length="146" mass="16332">MNFNSTQIITAIVIILAVPYLIIVLRRASSQNFPFIKALNPFYTKEMQEADELKKSISPIMDEIETQRVAKFIKYWADKFENNSLTVQDVEALNAKLANGEADQVNGILTVHPEGKAMFNRINHDLKLRAAAVVVPAEAEEATSLV</sequence>
<keyword evidence="3" id="KW-1185">Reference proteome</keyword>
<evidence type="ECO:0000256" key="1">
    <source>
        <dbReference type="SAM" id="Phobius"/>
    </source>
</evidence>
<dbReference type="Proteomes" id="UP000320300">
    <property type="component" value="Unassembled WGS sequence"/>
</dbReference>
<proteinExistence type="predicted"/>
<name>A0A521FPV7_9SPHI</name>
<accession>A0A521FPV7</accession>
<dbReference type="OrthoDB" id="766438at2"/>
<dbReference type="EMBL" id="FXTN01000016">
    <property type="protein sequence ID" value="SMO98228.1"/>
    <property type="molecule type" value="Genomic_DNA"/>
</dbReference>
<keyword evidence="1" id="KW-0812">Transmembrane</keyword>